<dbReference type="GO" id="GO:0016491">
    <property type="term" value="F:oxidoreductase activity"/>
    <property type="evidence" value="ECO:0007669"/>
    <property type="project" value="UniProtKB-KW"/>
</dbReference>
<dbReference type="PANTHER" id="PTHR44379:SF5">
    <property type="entry name" value="OXIDOREDUCTASE WITH IRON-SULFUR SUBUNIT"/>
    <property type="match status" value="1"/>
</dbReference>
<keyword evidence="4" id="KW-0408">Iron</keyword>
<dbReference type="RefSeq" id="WP_152828056.1">
    <property type="nucleotide sequence ID" value="NZ_WHUT02000010.1"/>
</dbReference>
<dbReference type="InterPro" id="IPR001041">
    <property type="entry name" value="2Fe-2S_ferredoxin-type"/>
</dbReference>
<proteinExistence type="predicted"/>
<dbReference type="InterPro" id="IPR051452">
    <property type="entry name" value="Diverse_Oxidoreductases"/>
</dbReference>
<name>A0A8X8GZF7_9RHOB</name>
<evidence type="ECO:0000313" key="9">
    <source>
        <dbReference type="Proteomes" id="UP000484076"/>
    </source>
</evidence>
<evidence type="ECO:0000256" key="1">
    <source>
        <dbReference type="ARBA" id="ARBA00022714"/>
    </source>
</evidence>
<dbReference type="GO" id="GO:0051537">
    <property type="term" value="F:2 iron, 2 sulfur cluster binding"/>
    <property type="evidence" value="ECO:0007669"/>
    <property type="project" value="UniProtKB-KW"/>
</dbReference>
<dbReference type="InterPro" id="IPR036010">
    <property type="entry name" value="2Fe-2S_ferredoxin-like_sf"/>
</dbReference>
<dbReference type="Proteomes" id="UP000484076">
    <property type="component" value="Unassembled WGS sequence"/>
</dbReference>
<sequence>MIGQLWINGEWCRHDADPAAPLHRVLRENLGLTGSKDVCGEGFCGACLVQLDGAPIAACLVPVALAEGAQIVTIEGLDQDPVAQSLMAAMEAEDAVQCGMCFPGMVMTLTHLLKTCPTTDREKVKRALAGNICRCTGYERIVSAACRAAKDLVAADAQKVVA</sequence>
<evidence type="ECO:0000256" key="4">
    <source>
        <dbReference type="ARBA" id="ARBA00023004"/>
    </source>
</evidence>
<dbReference type="SUPFAM" id="SSF54292">
    <property type="entry name" value="2Fe-2S ferredoxin-like"/>
    <property type="match status" value="1"/>
</dbReference>
<dbReference type="Gene3D" id="1.10.150.120">
    <property type="entry name" value="[2Fe-2S]-binding domain"/>
    <property type="match status" value="1"/>
</dbReference>
<feature type="domain" description="[2Fe-2S]-binding" evidence="7">
    <location>
        <begin position="73"/>
        <end position="145"/>
    </location>
</feature>
<protein>
    <submittedName>
        <fullName evidence="8">(2Fe-2S)-binding protein</fullName>
    </submittedName>
</protein>
<dbReference type="PROSITE" id="PS00197">
    <property type="entry name" value="2FE2S_FER_1"/>
    <property type="match status" value="1"/>
</dbReference>
<evidence type="ECO:0000259" key="7">
    <source>
        <dbReference type="Pfam" id="PF01799"/>
    </source>
</evidence>
<dbReference type="EMBL" id="WHUT02000010">
    <property type="protein sequence ID" value="NUB45972.1"/>
    <property type="molecule type" value="Genomic_DNA"/>
</dbReference>
<organism evidence="8 9">
    <name type="scientific">Fertoeibacter niger</name>
    <dbReference type="NCBI Taxonomy" id="2656921"/>
    <lineage>
        <taxon>Bacteria</taxon>
        <taxon>Pseudomonadati</taxon>
        <taxon>Pseudomonadota</taxon>
        <taxon>Alphaproteobacteria</taxon>
        <taxon>Rhodobacterales</taxon>
        <taxon>Paracoccaceae</taxon>
        <taxon>Fertoeibacter</taxon>
    </lineage>
</organism>
<comment type="caution">
    <text evidence="8">The sequence shown here is derived from an EMBL/GenBank/DDBJ whole genome shotgun (WGS) entry which is preliminary data.</text>
</comment>
<dbReference type="GO" id="GO:0046872">
    <property type="term" value="F:metal ion binding"/>
    <property type="evidence" value="ECO:0007669"/>
    <property type="project" value="UniProtKB-KW"/>
</dbReference>
<dbReference type="InterPro" id="IPR002888">
    <property type="entry name" value="2Fe-2S-bd"/>
</dbReference>
<dbReference type="SUPFAM" id="SSF47741">
    <property type="entry name" value="CO dehydrogenase ISP C-domain like"/>
    <property type="match status" value="1"/>
</dbReference>
<feature type="domain" description="2Fe-2S ferredoxin-type" evidence="6">
    <location>
        <begin position="8"/>
        <end position="53"/>
    </location>
</feature>
<evidence type="ECO:0000259" key="6">
    <source>
        <dbReference type="Pfam" id="PF00111"/>
    </source>
</evidence>
<dbReference type="InterPro" id="IPR006058">
    <property type="entry name" value="2Fe2S_fd_BS"/>
</dbReference>
<keyword evidence="9" id="KW-1185">Reference proteome</keyword>
<reference evidence="8" key="1">
    <citation type="submission" date="2020-05" db="EMBL/GenBank/DDBJ databases">
        <title>Fertoebacter nigrum gen. nov., sp. nov., a new member of the family Rhodobacteraceae.</title>
        <authorList>
            <person name="Szuroczki S."/>
            <person name="Abbaszade G."/>
            <person name="Buni D."/>
            <person name="Schumann P."/>
            <person name="Toth E."/>
        </authorList>
    </citation>
    <scope>NUCLEOTIDE SEQUENCE</scope>
    <source>
        <strain evidence="8">RG-N-1a</strain>
    </source>
</reference>
<evidence type="ECO:0000256" key="3">
    <source>
        <dbReference type="ARBA" id="ARBA00023002"/>
    </source>
</evidence>
<evidence type="ECO:0000256" key="2">
    <source>
        <dbReference type="ARBA" id="ARBA00022723"/>
    </source>
</evidence>
<dbReference type="InterPro" id="IPR012675">
    <property type="entry name" value="Beta-grasp_dom_sf"/>
</dbReference>
<keyword evidence="5" id="KW-0411">Iron-sulfur</keyword>
<accession>A0A8X8GZF7</accession>
<gene>
    <name evidence="8" type="ORF">GEU84_016360</name>
</gene>
<keyword evidence="2" id="KW-0479">Metal-binding</keyword>
<dbReference type="InterPro" id="IPR036884">
    <property type="entry name" value="2Fe-2S-bd_dom_sf"/>
</dbReference>
<dbReference type="Pfam" id="PF01799">
    <property type="entry name" value="Fer2_2"/>
    <property type="match status" value="1"/>
</dbReference>
<dbReference type="PANTHER" id="PTHR44379">
    <property type="entry name" value="OXIDOREDUCTASE WITH IRON-SULFUR SUBUNIT"/>
    <property type="match status" value="1"/>
</dbReference>
<dbReference type="AlphaFoldDB" id="A0A8X8GZF7"/>
<keyword evidence="1" id="KW-0001">2Fe-2S</keyword>
<dbReference type="Pfam" id="PF00111">
    <property type="entry name" value="Fer2"/>
    <property type="match status" value="1"/>
</dbReference>
<dbReference type="Gene3D" id="3.10.20.30">
    <property type="match status" value="1"/>
</dbReference>
<evidence type="ECO:0000256" key="5">
    <source>
        <dbReference type="ARBA" id="ARBA00023014"/>
    </source>
</evidence>
<keyword evidence="3" id="KW-0560">Oxidoreductase</keyword>
<evidence type="ECO:0000313" key="8">
    <source>
        <dbReference type="EMBL" id="NUB45972.1"/>
    </source>
</evidence>